<accession>A0A918Q3C0</accession>
<name>A0A918Q3C0_9ACTN</name>
<gene>
    <name evidence="1" type="ORF">GCM10010365_57760</name>
</gene>
<sequence length="77" mass="8921">MDGGYRQHLIEQAATLGIDMGNVQRPADRRGSRPLPRRWTVERTLGRLMFHRRLARDHEALPAAAAWGCRARTERTW</sequence>
<protein>
    <recommendedName>
        <fullName evidence="3">Transposase</fullName>
    </recommendedName>
</protein>
<evidence type="ECO:0008006" key="3">
    <source>
        <dbReference type="Google" id="ProtNLM"/>
    </source>
</evidence>
<proteinExistence type="predicted"/>
<dbReference type="PANTHER" id="PTHR30007">
    <property type="entry name" value="PHP DOMAIN PROTEIN"/>
    <property type="match status" value="1"/>
</dbReference>
<evidence type="ECO:0000313" key="1">
    <source>
        <dbReference type="EMBL" id="GGZ29815.1"/>
    </source>
</evidence>
<reference evidence="1" key="1">
    <citation type="journal article" date="2014" name="Int. J. Syst. Evol. Microbiol.">
        <title>Complete genome sequence of Corynebacterium casei LMG S-19264T (=DSM 44701T), isolated from a smear-ripened cheese.</title>
        <authorList>
            <consortium name="US DOE Joint Genome Institute (JGI-PGF)"/>
            <person name="Walter F."/>
            <person name="Albersmeier A."/>
            <person name="Kalinowski J."/>
            <person name="Ruckert C."/>
        </authorList>
    </citation>
    <scope>NUCLEOTIDE SEQUENCE</scope>
    <source>
        <strain evidence="1">JCM 4815</strain>
    </source>
</reference>
<organism evidence="1 2">
    <name type="scientific">Streptomyces poonensis</name>
    <dbReference type="NCBI Taxonomy" id="68255"/>
    <lineage>
        <taxon>Bacteria</taxon>
        <taxon>Bacillati</taxon>
        <taxon>Actinomycetota</taxon>
        <taxon>Actinomycetes</taxon>
        <taxon>Kitasatosporales</taxon>
        <taxon>Streptomycetaceae</taxon>
        <taxon>Streptomyces</taxon>
    </lineage>
</organism>
<dbReference type="PANTHER" id="PTHR30007:SF0">
    <property type="entry name" value="TRANSPOSASE"/>
    <property type="match status" value="1"/>
</dbReference>
<comment type="caution">
    <text evidence="1">The sequence shown here is derived from an EMBL/GenBank/DDBJ whole genome shotgun (WGS) entry which is preliminary data.</text>
</comment>
<evidence type="ECO:0000313" key="2">
    <source>
        <dbReference type="Proteomes" id="UP000622166"/>
    </source>
</evidence>
<reference evidence="1" key="2">
    <citation type="submission" date="2020-09" db="EMBL/GenBank/DDBJ databases">
        <authorList>
            <person name="Sun Q."/>
            <person name="Ohkuma M."/>
        </authorList>
    </citation>
    <scope>NUCLEOTIDE SEQUENCE</scope>
    <source>
        <strain evidence="1">JCM 4815</strain>
    </source>
</reference>
<dbReference type="AlphaFoldDB" id="A0A918Q3C0"/>
<dbReference type="Proteomes" id="UP000622166">
    <property type="component" value="Unassembled WGS sequence"/>
</dbReference>
<keyword evidence="2" id="KW-1185">Reference proteome</keyword>
<dbReference type="EMBL" id="BMVW01000014">
    <property type="protein sequence ID" value="GGZ29815.1"/>
    <property type="molecule type" value="Genomic_DNA"/>
</dbReference>